<evidence type="ECO:0000256" key="3">
    <source>
        <dbReference type="ARBA" id="ARBA00023163"/>
    </source>
</evidence>
<dbReference type="Gene3D" id="1.10.357.10">
    <property type="entry name" value="Tetracycline Repressor, domain 2"/>
    <property type="match status" value="1"/>
</dbReference>
<dbReference type="Proteomes" id="UP000646776">
    <property type="component" value="Unassembled WGS sequence"/>
</dbReference>
<keyword evidence="7" id="KW-1185">Reference proteome</keyword>
<evidence type="ECO:0000256" key="4">
    <source>
        <dbReference type="PROSITE-ProRule" id="PRU00335"/>
    </source>
</evidence>
<dbReference type="PROSITE" id="PS50977">
    <property type="entry name" value="HTH_TETR_2"/>
    <property type="match status" value="1"/>
</dbReference>
<sequence>MPQVSVRNRLVEHAEDVFRRKGFGGASIQDITQAANVPKGSFYNHFDSKQDLAVEIILRHARTIDLSTLEADGSALERLHEHLIARLEHIRASGIEFGCLLGNFASESITAGERVRAAVHDVLVSWAGSVSVTIAEGQTAGEITTDRPASALAAFLLDWLEGATLRAKIADDHGFLTDEVGIALRALRA</sequence>
<keyword evidence="3" id="KW-0804">Transcription</keyword>
<dbReference type="EMBL" id="BMSA01000057">
    <property type="protein sequence ID" value="GGT98546.1"/>
    <property type="molecule type" value="Genomic_DNA"/>
</dbReference>
<dbReference type="RefSeq" id="WP_189718360.1">
    <property type="nucleotide sequence ID" value="NZ_BMSA01000057.1"/>
</dbReference>
<dbReference type="GO" id="GO:0003677">
    <property type="term" value="F:DNA binding"/>
    <property type="evidence" value="ECO:0007669"/>
    <property type="project" value="UniProtKB-UniRule"/>
</dbReference>
<dbReference type="SUPFAM" id="SSF46689">
    <property type="entry name" value="Homeodomain-like"/>
    <property type="match status" value="1"/>
</dbReference>
<dbReference type="InterPro" id="IPR001647">
    <property type="entry name" value="HTH_TetR"/>
</dbReference>
<evidence type="ECO:0000256" key="2">
    <source>
        <dbReference type="ARBA" id="ARBA00023125"/>
    </source>
</evidence>
<dbReference type="SUPFAM" id="SSF48498">
    <property type="entry name" value="Tetracyclin repressor-like, C-terminal domain"/>
    <property type="match status" value="1"/>
</dbReference>
<keyword evidence="2 4" id="KW-0238">DNA-binding</keyword>
<dbReference type="Pfam" id="PF16925">
    <property type="entry name" value="TetR_C_13"/>
    <property type="match status" value="1"/>
</dbReference>
<reference evidence="6" key="1">
    <citation type="journal article" date="2014" name="Int. J. Syst. Evol. Microbiol.">
        <title>Complete genome sequence of Corynebacterium casei LMG S-19264T (=DSM 44701T), isolated from a smear-ripened cheese.</title>
        <authorList>
            <consortium name="US DOE Joint Genome Institute (JGI-PGF)"/>
            <person name="Walter F."/>
            <person name="Albersmeier A."/>
            <person name="Kalinowski J."/>
            <person name="Ruckert C."/>
        </authorList>
    </citation>
    <scope>NUCLEOTIDE SEQUENCE</scope>
    <source>
        <strain evidence="6">JCM 4125</strain>
    </source>
</reference>
<comment type="caution">
    <text evidence="6">The sequence shown here is derived from an EMBL/GenBank/DDBJ whole genome shotgun (WGS) entry which is preliminary data.</text>
</comment>
<evidence type="ECO:0000256" key="1">
    <source>
        <dbReference type="ARBA" id="ARBA00023015"/>
    </source>
</evidence>
<proteinExistence type="predicted"/>
<dbReference type="InterPro" id="IPR011075">
    <property type="entry name" value="TetR_C"/>
</dbReference>
<dbReference type="InterPro" id="IPR036271">
    <property type="entry name" value="Tet_transcr_reg_TetR-rel_C_sf"/>
</dbReference>
<evidence type="ECO:0000259" key="5">
    <source>
        <dbReference type="PROSITE" id="PS50977"/>
    </source>
</evidence>
<protein>
    <submittedName>
        <fullName evidence="6">TetR family transcriptional regulator</fullName>
    </submittedName>
</protein>
<dbReference type="PRINTS" id="PR00455">
    <property type="entry name" value="HTHTETR"/>
</dbReference>
<feature type="domain" description="HTH tetR-type" evidence="5">
    <location>
        <begin position="4"/>
        <end position="64"/>
    </location>
</feature>
<dbReference type="Pfam" id="PF00440">
    <property type="entry name" value="TetR_N"/>
    <property type="match status" value="1"/>
</dbReference>
<keyword evidence="1" id="KW-0805">Transcription regulation</keyword>
<reference evidence="6" key="2">
    <citation type="submission" date="2020-09" db="EMBL/GenBank/DDBJ databases">
        <authorList>
            <person name="Sun Q."/>
            <person name="Ohkuma M."/>
        </authorList>
    </citation>
    <scope>NUCLEOTIDE SEQUENCE</scope>
    <source>
        <strain evidence="6">JCM 4125</strain>
    </source>
</reference>
<dbReference type="InterPro" id="IPR009057">
    <property type="entry name" value="Homeodomain-like_sf"/>
</dbReference>
<organism evidence="6 7">
    <name type="scientific">Streptomyces phaeofaciens</name>
    <dbReference type="NCBI Taxonomy" id="68254"/>
    <lineage>
        <taxon>Bacteria</taxon>
        <taxon>Bacillati</taxon>
        <taxon>Actinomycetota</taxon>
        <taxon>Actinomycetes</taxon>
        <taxon>Kitasatosporales</taxon>
        <taxon>Streptomycetaceae</taxon>
        <taxon>Streptomyces</taxon>
    </lineage>
</organism>
<dbReference type="PANTHER" id="PTHR47506:SF6">
    <property type="entry name" value="HTH-TYPE TRANSCRIPTIONAL REPRESSOR NEMR"/>
    <property type="match status" value="1"/>
</dbReference>
<feature type="DNA-binding region" description="H-T-H motif" evidence="4">
    <location>
        <begin position="27"/>
        <end position="46"/>
    </location>
</feature>
<gene>
    <name evidence="6" type="ORF">GCM10010226_89810</name>
</gene>
<accession>A0A918HRK6</accession>
<name>A0A918HRK6_9ACTN</name>
<dbReference type="PANTHER" id="PTHR47506">
    <property type="entry name" value="TRANSCRIPTIONAL REGULATORY PROTEIN"/>
    <property type="match status" value="1"/>
</dbReference>
<evidence type="ECO:0000313" key="6">
    <source>
        <dbReference type="EMBL" id="GGT98546.1"/>
    </source>
</evidence>
<evidence type="ECO:0000313" key="7">
    <source>
        <dbReference type="Proteomes" id="UP000646776"/>
    </source>
</evidence>
<dbReference type="AlphaFoldDB" id="A0A918HRK6"/>